<feature type="region of interest" description="Disordered" evidence="1">
    <location>
        <begin position="799"/>
        <end position="819"/>
    </location>
</feature>
<dbReference type="KEGG" id="vg:16194211"/>
<dbReference type="GeneID" id="16194211"/>
<keyword evidence="3" id="KW-1185">Reference proteome</keyword>
<name>R4T6E8_9CAUD</name>
<proteinExistence type="predicted"/>
<dbReference type="Proteomes" id="UP000203449">
    <property type="component" value="Segment"/>
</dbReference>
<feature type="region of interest" description="Disordered" evidence="1">
    <location>
        <begin position="740"/>
        <end position="773"/>
    </location>
</feature>
<accession>R4T6E8</accession>
<evidence type="ECO:0000313" key="3">
    <source>
        <dbReference type="Proteomes" id="UP000203449"/>
    </source>
</evidence>
<evidence type="ECO:0000313" key="2">
    <source>
        <dbReference type="EMBL" id="AGM11269.1"/>
    </source>
</evidence>
<sequence length="1100" mass="120689">MMSEDLEQFVASQVADPLEAFVEAHVQHTSLEAFIEGQVSSEPRNGSGAILGDFSTRQAAGDAMLRMVQKRATSPVDLDVAASPGGGIIIQVAEPGSESGGVIAGKPVLVDGSSRWLYTTTGGFFGDVEAGSWNPALHPRGPDGKFVERPYDIPDFLDDAFDTHTEIPPERIVDAVDIPEGVKVDGFDGPEEVDTSRLPDTPEEAADLVMESIGDEVDNPDVVRERWADSFRGGFQDLPEQDQQDLDQMREAVATAQNQIEDNDQFQDLVESTGVSSDAAVFEPSLATAEGSGPQNWQELAQAERMGGISMVYPNPTGTMNTDPVPPEPGDQVSSTDVATILRHEMAHDMWDEVNSDFRSWFTEEYRDLPDGSITEYADERPEEGFTELVAVATHPDFDPEKYDQQVVDLADEVQERMQDPTTFEAPEPETHDLPGEPASVSDLDVGDQVGVMESNTGETRTGEVIGFVERDDQPDLVEIDTGDGTSTLASDDPDGPRQVFEPEDTQPDLAGDVPEEVDISQAVDSETSDYADHIHIHELSDGSQVFEKQMEPIEDFPYSNPDEHLAEANRSVAAAEVMQMVDSPVPTHRFDRESESLLVEGVDGPELASVDGPVDPELVDDEAYVEVMAASVLTGNRDIHGGNFIVDDDGVPQPVDNGLSATELDDKKWNGMAEGAAGIGSMVGLDVDHEQIQERAKEMAEDLDPEEIRSRLDERGVPEHWQQNLVNNARFVQNVGEPEEDTFEATDLPDNTPEDPEVTAPSDPDVPVERGGVRQIDGTEEGAEIASQIPDMEERFTEELDPDTSAGSPESRIDPETRERAMEQIGRNLDRMRDPEFREMTAGRISHVDGGGNDGNGGHANVVNFPFFDDDAERATFSSLMLGDDAGGSTTSHEMQHTVDNSMGYRWGGESSGGNGGFHEYSTSDPFEATTEHDSAAADAMFKDRDDPDGKPIGLDQWADEARSEVQIDADGRPQPLPSDVIEERFMERNPGASVEERYRKFIEEANRAWFKTQEAYNQEGTQAADSMIKRPYQMTNAGEFTAVFAETMQQDEMMHSFELGNYIEHHPGLVAAWLDLYQPSEDVFEEVRKQARFKGVDI</sequence>
<organism evidence="2 3">
    <name type="scientific">Haloarcula hispanica tailed virus 1</name>
    <dbReference type="NCBI Taxonomy" id="1273750"/>
    <lineage>
        <taxon>Viruses</taxon>
        <taxon>Duplodnaviria</taxon>
        <taxon>Heunggongvirae</taxon>
        <taxon>Uroviricota</taxon>
        <taxon>Caudoviricetes</taxon>
        <taxon>Madisaviridae</taxon>
        <taxon>Clampvirus</taxon>
        <taxon>Clampvirus italiense</taxon>
        <taxon>Clampvirus HHTV1</taxon>
    </lineage>
</organism>
<dbReference type="EMBL" id="KC292025">
    <property type="protein sequence ID" value="AGM11269.1"/>
    <property type="molecule type" value="Genomic_DNA"/>
</dbReference>
<reference evidence="2 3" key="1">
    <citation type="submission" date="2012-12" db="EMBL/GenBank/DDBJ databases">
        <authorList>
            <person name="Sencilo A."/>
            <person name="Jacobs-Sera D."/>
            <person name="Russell D.A."/>
            <person name="Ko C."/>
            <person name="Atanasova N."/>
            <person name="Osterlund E."/>
            <person name="Oksanen H.M."/>
            <person name="Bamford D.H."/>
            <person name="Hatfull G.F."/>
            <person name="Roine E."/>
            <person name="Hendrix R.W."/>
        </authorList>
    </citation>
    <scope>NUCLEOTIDE SEQUENCE [LARGE SCALE GENOMIC DNA]</scope>
</reference>
<gene>
    <name evidence="2" type="primary">13</name>
    <name evidence="2" type="ORF">HHTV1_13</name>
</gene>
<feature type="region of interest" description="Disordered" evidence="1">
    <location>
        <begin position="470"/>
        <end position="512"/>
    </location>
</feature>
<dbReference type="RefSeq" id="YP_008058703.1">
    <property type="nucleotide sequence ID" value="NC_021322.1"/>
</dbReference>
<feature type="region of interest" description="Disordered" evidence="1">
    <location>
        <begin position="423"/>
        <end position="444"/>
    </location>
</feature>
<evidence type="ECO:0000256" key="1">
    <source>
        <dbReference type="SAM" id="MobiDB-lite"/>
    </source>
</evidence>
<protein>
    <submittedName>
        <fullName evidence="2">Uncharacterized protein</fullName>
    </submittedName>
</protein>